<feature type="compositionally biased region" description="Basic and acidic residues" evidence="1">
    <location>
        <begin position="1"/>
        <end position="17"/>
    </location>
</feature>
<sequence>MAISRNRSELTNSERETTGYGIDAGPTALKHSFLGRHTDPCVLYSKGNLIGCFGTTVALNAAYWSGRGRLLGRPPPPGRRSLWEVVMLAFCTPRAERTTKARGIRSTGGGQEGGS</sequence>
<evidence type="ECO:0000256" key="1">
    <source>
        <dbReference type="SAM" id="MobiDB-lite"/>
    </source>
</evidence>
<accession>A0ABD0YKM4</accession>
<dbReference type="EMBL" id="JBFDAA010000006">
    <property type="protein sequence ID" value="KAL1131816.1"/>
    <property type="molecule type" value="Genomic_DNA"/>
</dbReference>
<comment type="caution">
    <text evidence="2">The sequence shown here is derived from an EMBL/GenBank/DDBJ whole genome shotgun (WGS) entry which is preliminary data.</text>
</comment>
<evidence type="ECO:0000313" key="2">
    <source>
        <dbReference type="EMBL" id="KAL1131816.1"/>
    </source>
</evidence>
<dbReference type="Proteomes" id="UP001558652">
    <property type="component" value="Unassembled WGS sequence"/>
</dbReference>
<feature type="region of interest" description="Disordered" evidence="1">
    <location>
        <begin position="1"/>
        <end position="23"/>
    </location>
</feature>
<proteinExistence type="predicted"/>
<organism evidence="2 3">
    <name type="scientific">Ranatra chinensis</name>
    <dbReference type="NCBI Taxonomy" id="642074"/>
    <lineage>
        <taxon>Eukaryota</taxon>
        <taxon>Metazoa</taxon>
        <taxon>Ecdysozoa</taxon>
        <taxon>Arthropoda</taxon>
        <taxon>Hexapoda</taxon>
        <taxon>Insecta</taxon>
        <taxon>Pterygota</taxon>
        <taxon>Neoptera</taxon>
        <taxon>Paraneoptera</taxon>
        <taxon>Hemiptera</taxon>
        <taxon>Heteroptera</taxon>
        <taxon>Panheteroptera</taxon>
        <taxon>Nepomorpha</taxon>
        <taxon>Nepidae</taxon>
        <taxon>Ranatrinae</taxon>
        <taxon>Ranatra</taxon>
    </lineage>
</organism>
<name>A0ABD0YKM4_9HEMI</name>
<evidence type="ECO:0000313" key="3">
    <source>
        <dbReference type="Proteomes" id="UP001558652"/>
    </source>
</evidence>
<dbReference type="AlphaFoldDB" id="A0ABD0YKM4"/>
<keyword evidence="3" id="KW-1185">Reference proteome</keyword>
<protein>
    <submittedName>
        <fullName evidence="2">Uncharacterized protein</fullName>
    </submittedName>
</protein>
<gene>
    <name evidence="2" type="ORF">AAG570_011428</name>
</gene>
<reference evidence="2 3" key="1">
    <citation type="submission" date="2024-07" db="EMBL/GenBank/DDBJ databases">
        <title>Chromosome-level genome assembly of the water stick insect Ranatra chinensis (Heteroptera: Nepidae).</title>
        <authorList>
            <person name="Liu X."/>
        </authorList>
    </citation>
    <scope>NUCLEOTIDE SEQUENCE [LARGE SCALE GENOMIC DNA]</scope>
    <source>
        <strain evidence="2">Cailab_2021Rc</strain>
        <tissue evidence="2">Muscle</tissue>
    </source>
</reference>